<accession>A0A850NVG4</accession>
<dbReference type="EMBL" id="JABXXQ010000780">
    <property type="protein sequence ID" value="NVN32330.1"/>
    <property type="molecule type" value="Genomic_DNA"/>
</dbReference>
<organism evidence="1 2">
    <name type="scientific">Endobacter medicaginis</name>
    <dbReference type="NCBI Taxonomy" id="1181271"/>
    <lineage>
        <taxon>Bacteria</taxon>
        <taxon>Pseudomonadati</taxon>
        <taxon>Pseudomonadota</taxon>
        <taxon>Alphaproteobacteria</taxon>
        <taxon>Acetobacterales</taxon>
        <taxon>Acetobacteraceae</taxon>
        <taxon>Endobacter</taxon>
    </lineage>
</organism>
<feature type="non-terminal residue" evidence="1">
    <location>
        <position position="132"/>
    </location>
</feature>
<gene>
    <name evidence="1" type="ORF">HUK83_18555</name>
</gene>
<sequence>MMSFTPLKKALIWGTCLLGLLLCIPNFVRQPTPSTPWRQIHLGLDLRGGSYLLLQVDLAALERDRLATLTDNVRASLLAAGLGYRNLTADSAAHAVTFTPRSPEESTPDLAAIAKMPRAVPGEFDAAARPDG</sequence>
<evidence type="ECO:0000313" key="2">
    <source>
        <dbReference type="Proteomes" id="UP000565205"/>
    </source>
</evidence>
<reference evidence="1 2" key="1">
    <citation type="submission" date="2020-06" db="EMBL/GenBank/DDBJ databases">
        <title>Description of novel acetic acid bacteria.</title>
        <authorList>
            <person name="Sombolestani A."/>
        </authorList>
    </citation>
    <scope>NUCLEOTIDE SEQUENCE [LARGE SCALE GENOMIC DNA]</scope>
    <source>
        <strain evidence="1 2">LMG 26838</strain>
    </source>
</reference>
<proteinExistence type="predicted"/>
<dbReference type="InterPro" id="IPR022646">
    <property type="entry name" value="SecD/SecF_CS"/>
</dbReference>
<dbReference type="Pfam" id="PF07549">
    <property type="entry name" value="Sec_GG"/>
    <property type="match status" value="1"/>
</dbReference>
<name>A0A850NVG4_9PROT</name>
<dbReference type="AlphaFoldDB" id="A0A850NVG4"/>
<evidence type="ECO:0000313" key="1">
    <source>
        <dbReference type="EMBL" id="NVN32330.1"/>
    </source>
</evidence>
<dbReference type="Proteomes" id="UP000565205">
    <property type="component" value="Unassembled WGS sequence"/>
</dbReference>
<comment type="caution">
    <text evidence="1">The sequence shown here is derived from an EMBL/GenBank/DDBJ whole genome shotgun (WGS) entry which is preliminary data.</text>
</comment>
<protein>
    <submittedName>
        <fullName evidence="1">Protein translocase subunit SecDF</fullName>
    </submittedName>
</protein>